<dbReference type="PANTHER" id="PTHR37299:SF1">
    <property type="entry name" value="STAGE 0 SPORULATION PROTEIN A HOMOLOG"/>
    <property type="match status" value="1"/>
</dbReference>
<dbReference type="InterPro" id="IPR001789">
    <property type="entry name" value="Sig_transdc_resp-reg_receiver"/>
</dbReference>
<comment type="caution">
    <text evidence="4">The sequence shown here is derived from an EMBL/GenBank/DDBJ whole genome shotgun (WGS) entry which is preliminary data.</text>
</comment>
<evidence type="ECO:0000256" key="1">
    <source>
        <dbReference type="PROSITE-ProRule" id="PRU00169"/>
    </source>
</evidence>
<protein>
    <submittedName>
        <fullName evidence="4">DNA-binding LytR/AlgR family response regulator</fullName>
    </submittedName>
</protein>
<dbReference type="RefSeq" id="WP_183668159.1">
    <property type="nucleotide sequence ID" value="NZ_BMPB01000006.1"/>
</dbReference>
<dbReference type="Proteomes" id="UP000533637">
    <property type="component" value="Unassembled WGS sequence"/>
</dbReference>
<evidence type="ECO:0000259" key="2">
    <source>
        <dbReference type="PROSITE" id="PS50110"/>
    </source>
</evidence>
<keyword evidence="5" id="KW-1185">Reference proteome</keyword>
<evidence type="ECO:0000313" key="4">
    <source>
        <dbReference type="EMBL" id="MBB4620157.1"/>
    </source>
</evidence>
<accession>A0ABR6KGZ7</accession>
<keyword evidence="4" id="KW-0238">DNA-binding</keyword>
<dbReference type="Gene3D" id="2.40.50.1020">
    <property type="entry name" value="LytTr DNA-binding domain"/>
    <property type="match status" value="1"/>
</dbReference>
<dbReference type="SUPFAM" id="SSF52172">
    <property type="entry name" value="CheY-like"/>
    <property type="match status" value="1"/>
</dbReference>
<keyword evidence="1" id="KW-0597">Phosphoprotein</keyword>
<sequence length="237" mass="27146">MKIKCVITDDEPLARKGLREYIEKVDILELAGECKNAIELNNLLQTTKVDLLFLDIEMPYLSGLDFLANMENPPLTVITSAYEKYALKSYEFHVSDYLLKPISFARFMKAINNIQVTMEKAGKEIDSRSYVFVRSNKQLKKIIFEQILFIESMENYVIINTPSSKDIVSIPLKQFGVILPQSSFMQVHRSYIVNINKIDAVTGNQLKIGDKILPIGRSQREDVMRILGSYIISPKKE</sequence>
<name>A0ABR6KGZ7_9BACT</name>
<dbReference type="SMART" id="SM00850">
    <property type="entry name" value="LytTR"/>
    <property type="match status" value="1"/>
</dbReference>
<dbReference type="SMART" id="SM00448">
    <property type="entry name" value="REC"/>
    <property type="match status" value="1"/>
</dbReference>
<dbReference type="Pfam" id="PF00072">
    <property type="entry name" value="Response_reg"/>
    <property type="match status" value="1"/>
</dbReference>
<evidence type="ECO:0000259" key="3">
    <source>
        <dbReference type="PROSITE" id="PS50930"/>
    </source>
</evidence>
<dbReference type="InterPro" id="IPR011006">
    <property type="entry name" value="CheY-like_superfamily"/>
</dbReference>
<dbReference type="PANTHER" id="PTHR37299">
    <property type="entry name" value="TRANSCRIPTIONAL REGULATOR-RELATED"/>
    <property type="match status" value="1"/>
</dbReference>
<reference evidence="4 5" key="1">
    <citation type="submission" date="2020-08" db="EMBL/GenBank/DDBJ databases">
        <title>Genomic Encyclopedia of Type Strains, Phase IV (KMG-IV): sequencing the most valuable type-strain genomes for metagenomic binning, comparative biology and taxonomic classification.</title>
        <authorList>
            <person name="Goeker M."/>
        </authorList>
    </citation>
    <scope>NUCLEOTIDE SEQUENCE [LARGE SCALE GENOMIC DNA]</scope>
    <source>
        <strain evidence="4 5">DSM 102983</strain>
    </source>
</reference>
<feature type="modified residue" description="4-aspartylphosphate" evidence="1">
    <location>
        <position position="55"/>
    </location>
</feature>
<organism evidence="4 5">
    <name type="scientific">Parabacteroides faecis</name>
    <dbReference type="NCBI Taxonomy" id="1217282"/>
    <lineage>
        <taxon>Bacteria</taxon>
        <taxon>Pseudomonadati</taxon>
        <taxon>Bacteroidota</taxon>
        <taxon>Bacteroidia</taxon>
        <taxon>Bacteroidales</taxon>
        <taxon>Tannerellaceae</taxon>
        <taxon>Parabacteroides</taxon>
    </lineage>
</organism>
<dbReference type="InterPro" id="IPR007492">
    <property type="entry name" value="LytTR_DNA-bd_dom"/>
</dbReference>
<evidence type="ECO:0000313" key="5">
    <source>
        <dbReference type="Proteomes" id="UP000533637"/>
    </source>
</evidence>
<dbReference type="Gene3D" id="3.40.50.2300">
    <property type="match status" value="1"/>
</dbReference>
<feature type="domain" description="HTH LytTR-type" evidence="3">
    <location>
        <begin position="133"/>
        <end position="198"/>
    </location>
</feature>
<proteinExistence type="predicted"/>
<dbReference type="EMBL" id="JACHOC010000001">
    <property type="protein sequence ID" value="MBB4620157.1"/>
    <property type="molecule type" value="Genomic_DNA"/>
</dbReference>
<dbReference type="GO" id="GO:0003677">
    <property type="term" value="F:DNA binding"/>
    <property type="evidence" value="ECO:0007669"/>
    <property type="project" value="UniProtKB-KW"/>
</dbReference>
<dbReference type="PROSITE" id="PS50110">
    <property type="entry name" value="RESPONSE_REGULATORY"/>
    <property type="match status" value="1"/>
</dbReference>
<dbReference type="Pfam" id="PF04397">
    <property type="entry name" value="LytTR"/>
    <property type="match status" value="1"/>
</dbReference>
<gene>
    <name evidence="4" type="ORF">GGQ57_000031</name>
</gene>
<dbReference type="PROSITE" id="PS50930">
    <property type="entry name" value="HTH_LYTTR"/>
    <property type="match status" value="1"/>
</dbReference>
<feature type="domain" description="Response regulatory" evidence="2">
    <location>
        <begin position="4"/>
        <end position="115"/>
    </location>
</feature>
<dbReference type="InterPro" id="IPR046947">
    <property type="entry name" value="LytR-like"/>
</dbReference>